<accession>A0A5C6S0A9</accession>
<comment type="caution">
    <text evidence="3">The sequence shown here is derived from an EMBL/GenBank/DDBJ whole genome shotgun (WGS) entry which is preliminary data.</text>
</comment>
<dbReference type="SUPFAM" id="SSF55729">
    <property type="entry name" value="Acyl-CoA N-acyltransferases (Nat)"/>
    <property type="match status" value="1"/>
</dbReference>
<keyword evidence="4" id="KW-1185">Reference proteome</keyword>
<dbReference type="OrthoDB" id="9814648at2"/>
<evidence type="ECO:0000259" key="2">
    <source>
        <dbReference type="PROSITE" id="PS51186"/>
    </source>
</evidence>
<dbReference type="PANTHER" id="PTHR31438:SF1">
    <property type="entry name" value="LYSINE N-ACYLTRANSFERASE C17G9.06C-RELATED"/>
    <property type="match status" value="1"/>
</dbReference>
<protein>
    <submittedName>
        <fullName evidence="3">Acetyltransferase</fullName>
    </submittedName>
</protein>
<organism evidence="3 4">
    <name type="scientific">Paracoccus aurantiacus</name>
    <dbReference type="NCBI Taxonomy" id="2599412"/>
    <lineage>
        <taxon>Bacteria</taxon>
        <taxon>Pseudomonadati</taxon>
        <taxon>Pseudomonadota</taxon>
        <taxon>Alphaproteobacteria</taxon>
        <taxon>Rhodobacterales</taxon>
        <taxon>Paracoccaceae</taxon>
        <taxon>Paracoccus</taxon>
    </lineage>
</organism>
<dbReference type="AlphaFoldDB" id="A0A5C6S0A9"/>
<dbReference type="PROSITE" id="PS51186">
    <property type="entry name" value="GNAT"/>
    <property type="match status" value="1"/>
</dbReference>
<gene>
    <name evidence="3" type="ORF">FQV27_12955</name>
</gene>
<name>A0A5C6S0A9_9RHOB</name>
<sequence>MRKSPRPSTGWTRPQGRLMGEYAFRSVTGNDLTMLSGWLNQLQVSRWWPNGADQIAHIRDHIGDPSITPLIVSLGDDPIAYVQHYKARRWPAPQFGHLPHDTIALDLFSGPIGFGHGGEWLRQLGDQLLEQVSMLAIDPTTDNVAAVRAYRKAGFDGDVIRPDADGKPVLVMTRRR</sequence>
<reference evidence="3 4" key="1">
    <citation type="submission" date="2019-08" db="EMBL/GenBank/DDBJ databases">
        <authorList>
            <person name="Ye J."/>
        </authorList>
    </citation>
    <scope>NUCLEOTIDE SEQUENCE [LARGE SCALE GENOMIC DNA]</scope>
    <source>
        <strain evidence="3 4">TK008</strain>
    </source>
</reference>
<keyword evidence="3" id="KW-0808">Transferase</keyword>
<evidence type="ECO:0000313" key="3">
    <source>
        <dbReference type="EMBL" id="TXB68088.1"/>
    </source>
</evidence>
<dbReference type="Pfam" id="PF13523">
    <property type="entry name" value="Acetyltransf_8"/>
    <property type="match status" value="1"/>
</dbReference>
<dbReference type="PANTHER" id="PTHR31438">
    <property type="entry name" value="LYSINE N-ACYLTRANSFERASE C17G9.06C-RELATED"/>
    <property type="match status" value="1"/>
</dbReference>
<dbReference type="EMBL" id="VOPL01000005">
    <property type="protein sequence ID" value="TXB68088.1"/>
    <property type="molecule type" value="Genomic_DNA"/>
</dbReference>
<dbReference type="InterPro" id="IPR000182">
    <property type="entry name" value="GNAT_dom"/>
</dbReference>
<evidence type="ECO:0000256" key="1">
    <source>
        <dbReference type="ARBA" id="ARBA00023251"/>
    </source>
</evidence>
<dbReference type="GO" id="GO:0016410">
    <property type="term" value="F:N-acyltransferase activity"/>
    <property type="evidence" value="ECO:0007669"/>
    <property type="project" value="TreeGrafter"/>
</dbReference>
<evidence type="ECO:0000313" key="4">
    <source>
        <dbReference type="Proteomes" id="UP000321562"/>
    </source>
</evidence>
<proteinExistence type="predicted"/>
<dbReference type="GO" id="GO:0046677">
    <property type="term" value="P:response to antibiotic"/>
    <property type="evidence" value="ECO:0007669"/>
    <property type="project" value="UniProtKB-KW"/>
</dbReference>
<keyword evidence="1" id="KW-0046">Antibiotic resistance</keyword>
<dbReference type="InterPro" id="IPR016181">
    <property type="entry name" value="Acyl_CoA_acyltransferase"/>
</dbReference>
<feature type="domain" description="N-acetyltransferase" evidence="2">
    <location>
        <begin position="22"/>
        <end position="176"/>
    </location>
</feature>
<dbReference type="Gene3D" id="3.40.630.30">
    <property type="match status" value="1"/>
</dbReference>
<dbReference type="Proteomes" id="UP000321562">
    <property type="component" value="Unassembled WGS sequence"/>
</dbReference>